<feature type="transmembrane region" description="Helical" evidence="1">
    <location>
        <begin position="12"/>
        <end position="29"/>
    </location>
</feature>
<name>A0A139BRG3_9PROT</name>
<comment type="caution">
    <text evidence="2">The sequence shown here is derived from an EMBL/GenBank/DDBJ whole genome shotgun (WGS) entry which is preliminary data.</text>
</comment>
<protein>
    <submittedName>
        <fullName evidence="2">Uncharacterized protein</fullName>
    </submittedName>
</protein>
<evidence type="ECO:0000256" key="1">
    <source>
        <dbReference type="SAM" id="Phobius"/>
    </source>
</evidence>
<evidence type="ECO:0000313" key="3">
    <source>
        <dbReference type="Proteomes" id="UP000070578"/>
    </source>
</evidence>
<sequence>MNTLTHLSHQNYPVLHACVAALAMLGLGLEGMDANFDGMQEFRN</sequence>
<gene>
    <name evidence="2" type="ORF">AWT59_2294</name>
</gene>
<evidence type="ECO:0000313" key="2">
    <source>
        <dbReference type="EMBL" id="KXS31597.1"/>
    </source>
</evidence>
<reference evidence="2 3" key="2">
    <citation type="submission" date="2016-03" db="EMBL/GenBank/DDBJ databases">
        <title>New uncultured bacterium of the family Gallionellaceae from acid mine drainage: description and reconstruction of genome based on metagenomic analysis of microbial community.</title>
        <authorList>
            <person name="Kadnikov V."/>
            <person name="Ivasenko D."/>
            <person name="Beletsky A."/>
            <person name="Mardanov A."/>
            <person name="Danilova E."/>
            <person name="Pimenov N."/>
            <person name="Karnachuk O."/>
            <person name="Ravin N."/>
        </authorList>
    </citation>
    <scope>NUCLEOTIDE SEQUENCE [LARGE SCALE GENOMIC DNA]</scope>
    <source>
        <strain evidence="2">ShG14-8</strain>
    </source>
</reference>
<keyword evidence="1" id="KW-0812">Transmembrane</keyword>
<dbReference type="AlphaFoldDB" id="A0A139BRG3"/>
<keyword evidence="1" id="KW-1133">Transmembrane helix</keyword>
<reference evidence="2 3" key="1">
    <citation type="submission" date="2016-02" db="EMBL/GenBank/DDBJ databases">
        <authorList>
            <person name="Wen L."/>
            <person name="He K."/>
            <person name="Yang H."/>
        </authorList>
    </citation>
    <scope>NUCLEOTIDE SEQUENCE [LARGE SCALE GENOMIC DNA]</scope>
    <source>
        <strain evidence="2">ShG14-8</strain>
    </source>
</reference>
<keyword evidence="1" id="KW-0472">Membrane</keyword>
<organism evidence="2 3">
    <name type="scientific">Candidatus Gallionella acididurans</name>
    <dbReference type="NCBI Taxonomy" id="1796491"/>
    <lineage>
        <taxon>Bacteria</taxon>
        <taxon>Pseudomonadati</taxon>
        <taxon>Pseudomonadota</taxon>
        <taxon>Betaproteobacteria</taxon>
        <taxon>Nitrosomonadales</taxon>
        <taxon>Gallionellaceae</taxon>
        <taxon>Gallionella</taxon>
    </lineage>
</organism>
<dbReference type="Proteomes" id="UP000070578">
    <property type="component" value="Unassembled WGS sequence"/>
</dbReference>
<dbReference type="EMBL" id="LSLI01000067">
    <property type="protein sequence ID" value="KXS31597.1"/>
    <property type="molecule type" value="Genomic_DNA"/>
</dbReference>
<proteinExistence type="predicted"/>
<accession>A0A139BRG3</accession>